<dbReference type="Pfam" id="PF07678">
    <property type="entry name" value="TED_complement"/>
    <property type="match status" value="1"/>
</dbReference>
<evidence type="ECO:0000313" key="10">
    <source>
        <dbReference type="EMBL" id="KAG9468310.1"/>
    </source>
</evidence>
<dbReference type="GO" id="GO:0004867">
    <property type="term" value="F:serine-type endopeptidase inhibitor activity"/>
    <property type="evidence" value="ECO:0007669"/>
    <property type="project" value="UniProtKB-KW"/>
</dbReference>
<dbReference type="InterPro" id="IPR011625">
    <property type="entry name" value="A2M_N_BRD"/>
</dbReference>
<dbReference type="InterPro" id="IPR050473">
    <property type="entry name" value="A2M/Complement_sys"/>
</dbReference>
<evidence type="ECO:0008006" key="12">
    <source>
        <dbReference type="Google" id="ProtNLM"/>
    </source>
</evidence>
<dbReference type="InterPro" id="IPR040839">
    <property type="entry name" value="MG4"/>
</dbReference>
<proteinExistence type="inferred from homology"/>
<dbReference type="Pfam" id="PF17789">
    <property type="entry name" value="MG4"/>
    <property type="match status" value="1"/>
</dbReference>
<dbReference type="Gene3D" id="2.60.40.10">
    <property type="entry name" value="Immunoglobulins"/>
    <property type="match status" value="2"/>
</dbReference>
<keyword evidence="3" id="KW-0964">Secreted</keyword>
<organism evidence="10 11">
    <name type="scientific">Eleutherodactylus coqui</name>
    <name type="common">Puerto Rican coqui</name>
    <dbReference type="NCBI Taxonomy" id="57060"/>
    <lineage>
        <taxon>Eukaryota</taxon>
        <taxon>Metazoa</taxon>
        <taxon>Chordata</taxon>
        <taxon>Craniata</taxon>
        <taxon>Vertebrata</taxon>
        <taxon>Euteleostomi</taxon>
        <taxon>Amphibia</taxon>
        <taxon>Batrachia</taxon>
        <taxon>Anura</taxon>
        <taxon>Neobatrachia</taxon>
        <taxon>Hyloidea</taxon>
        <taxon>Eleutherodactylidae</taxon>
        <taxon>Eleutherodactylinae</taxon>
        <taxon>Eleutherodactylus</taxon>
        <taxon>Eleutherodactylus</taxon>
    </lineage>
</organism>
<evidence type="ECO:0000256" key="1">
    <source>
        <dbReference type="ARBA" id="ARBA00004613"/>
    </source>
</evidence>
<dbReference type="GO" id="GO:0005615">
    <property type="term" value="C:extracellular space"/>
    <property type="evidence" value="ECO:0007669"/>
    <property type="project" value="InterPro"/>
</dbReference>
<evidence type="ECO:0000259" key="8">
    <source>
        <dbReference type="SMART" id="SM01359"/>
    </source>
</evidence>
<feature type="domain" description="Alpha-2-macroglobulin" evidence="9">
    <location>
        <begin position="701"/>
        <end position="790"/>
    </location>
</feature>
<dbReference type="InterPro" id="IPR001599">
    <property type="entry name" value="Macroglobln_a2"/>
</dbReference>
<dbReference type="SUPFAM" id="SSF81296">
    <property type="entry name" value="E set domains"/>
    <property type="match status" value="1"/>
</dbReference>
<comment type="caution">
    <text evidence="10">The sequence shown here is derived from an EMBL/GenBank/DDBJ whole genome shotgun (WGS) entry which is preliminary data.</text>
</comment>
<dbReference type="InterPro" id="IPR011626">
    <property type="entry name" value="Alpha-macroglobulin_TED"/>
</dbReference>
<name>A0A8J6EFV1_ELECQ</name>
<dbReference type="FunFam" id="2.60.40.1930:FF:000001">
    <property type="entry name" value="CD109 isoform 3"/>
    <property type="match status" value="1"/>
</dbReference>
<dbReference type="InterPro" id="IPR041555">
    <property type="entry name" value="MG3"/>
</dbReference>
<accession>A0A8J6EFV1</accession>
<dbReference type="Pfam" id="PF17791">
    <property type="entry name" value="MG3"/>
    <property type="match status" value="1"/>
</dbReference>
<dbReference type="Pfam" id="PF00207">
    <property type="entry name" value="A2M"/>
    <property type="match status" value="1"/>
</dbReference>
<comment type="subcellular location">
    <subcellularLocation>
        <location evidence="1">Secreted</location>
    </subcellularLocation>
</comment>
<dbReference type="InterPro" id="IPR008930">
    <property type="entry name" value="Terpenoid_cyclase/PrenylTrfase"/>
</dbReference>
<evidence type="ECO:0000256" key="5">
    <source>
        <dbReference type="ARBA" id="ARBA00022729"/>
    </source>
</evidence>
<dbReference type="Gene3D" id="2.60.120.1540">
    <property type="match status" value="1"/>
</dbReference>
<dbReference type="SUPFAM" id="SSF48239">
    <property type="entry name" value="Terpenoid cyclases/Protein prenyltransferases"/>
    <property type="match status" value="1"/>
</dbReference>
<evidence type="ECO:0000259" key="9">
    <source>
        <dbReference type="SMART" id="SM01360"/>
    </source>
</evidence>
<keyword evidence="4" id="KW-0646">Protease inhibitor</keyword>
<evidence type="ECO:0000256" key="7">
    <source>
        <dbReference type="ARBA" id="ARBA00023180"/>
    </source>
</evidence>
<gene>
    <name evidence="10" type="ORF">GDO78_023006</name>
</gene>
<sequence>YYAITVPALMITPAEEKACITIPKLKGELQLKMELKREQQSVLVTEDTIKSAPYFHCYSFELPTVVEEEEVWLFHVSTHGEALNINQTKKIMLMKGTHMTLIQTDKPMYKPGQTVNVRIVTLDRNLYAKNDKYPLVELIDPDKNRIRQWLDVSPHQGIADLSFPLANELPLGDYMINIPDANRVRFSVSEYVLKRLSLKANIPEKVSAVEKSFTVTACGSYTYGKPVSGTFELFVCKEDYRTINWYFYEYDQEDSEPKDMGNCQHITGVHTDDKGCISREFDIAFFNISSRYEIIMTKILLTDDVSGYTARESSETMITSTLAMSFEKIPEFYQKGIPFTAKLKVTDGKNQPVANETVCLVLGFEEEDLNLTSVTNEEGFAVFTVDTSTWDDMVSVEGRFPPDGKEERYYSQTLVWLHPLYSESNSFLTVDADTSSLSCDSDPHLTVEYSIKTSELDPADGQLHFFYFYVSKGAILSHGEHDIDIREQSLGSVLQGKFTLKIPVGPEYYPNFIFVVHTILENGDIPSYRKEFKIPACLKNKVTLKFSKEEVRTGEKVSLEVQADSGSLCSVRSVDKGLLLDRKHRTSEDSMRMLEMMSERVMLNKRGVPYSIEDFEKYPCLRNKKDPQAGLQEAAWYHGDADVYMMLKHSNLKIFTNTKIRKPVGDVGFDLLYFASKRGFANSKTVEEKKKPLKRTFFPETWLFDLVSVGPQGRTALDLTAPHSITTWETDAFCLGKSGFGEISGVELTTFQSYFIDLILPYSVVQGEEFPITAYVFSHVKSCMMVVSSIPVWFSLTHPSKVVGDNEQSQCICEDQTASFKWNVSASKLGNLKVHVSSTSQQLEGGCTDQLQTMGTDQKEDSIEKIILVKGCNLISFLILLGDSVRRTVTLEVPDKVIPGSEQAFMTVLGNLMGTAIYRLGEILESPSGSAEQNLADFIPMSHVFKYLESTKKLTPKIKERAIAFLTNGYLRQLLFKKADGSYSVFHGIPSSSWLTAFTLRSFSHAKDIIYIHNKHIEDAVKWLSSLQQPSGCFTEVGKVFNNYLMSDADNNVTLTAYIAIAMMEHGHVYDGSVIENALKCLKNAVDDVRTTYTQALLAYVFTLSNDEDQRKHMLATLDKAAIREDGNKYWAAYENSNGNVEITSYYLLALLSDQTTSQKDFEEATPIVNWIIKWQRSQGGFPSPQDTSVALQALTKYVKATYTDNQDVTLTVRSLSGFNKHIHIDKENSLVTQREILPDIPGEYTLTATGTGCAYIQTHLKYHTPLTKSDAYFTLNATTEPSVCTDEAKAGLDILVEAR</sequence>
<dbReference type="Pfam" id="PF07703">
    <property type="entry name" value="A2M_BRD"/>
    <property type="match status" value="1"/>
</dbReference>
<dbReference type="OrthoDB" id="9998011at2759"/>
<feature type="non-terminal residue" evidence="10">
    <location>
        <position position="1300"/>
    </location>
</feature>
<dbReference type="PANTHER" id="PTHR11412:SF181">
    <property type="entry name" value="ALPHA-2-MACROGLOBULIN-LIKE PROTEIN 1"/>
    <property type="match status" value="1"/>
</dbReference>
<feature type="domain" description="Alpha-2-macroglobulin bait region" evidence="8">
    <location>
        <begin position="428"/>
        <end position="581"/>
    </location>
</feature>
<evidence type="ECO:0000256" key="6">
    <source>
        <dbReference type="ARBA" id="ARBA00022900"/>
    </source>
</evidence>
<dbReference type="EMBL" id="WNTK01000936">
    <property type="protein sequence ID" value="KAG9468310.1"/>
    <property type="molecule type" value="Genomic_DNA"/>
</dbReference>
<evidence type="ECO:0000256" key="3">
    <source>
        <dbReference type="ARBA" id="ARBA00022525"/>
    </source>
</evidence>
<dbReference type="Gene3D" id="2.20.130.20">
    <property type="match status" value="1"/>
</dbReference>
<evidence type="ECO:0000256" key="4">
    <source>
        <dbReference type="ARBA" id="ARBA00022690"/>
    </source>
</evidence>
<dbReference type="Pfam" id="PF01835">
    <property type="entry name" value="MG2"/>
    <property type="match status" value="1"/>
</dbReference>
<keyword evidence="11" id="KW-1185">Reference proteome</keyword>
<evidence type="ECO:0000256" key="2">
    <source>
        <dbReference type="ARBA" id="ARBA00010952"/>
    </source>
</evidence>
<dbReference type="Proteomes" id="UP000770717">
    <property type="component" value="Unassembled WGS sequence"/>
</dbReference>
<dbReference type="Gene3D" id="1.50.10.20">
    <property type="match status" value="1"/>
</dbReference>
<keyword evidence="6" id="KW-0722">Serine protease inhibitor</keyword>
<reference evidence="10" key="1">
    <citation type="thesis" date="2020" institute="ProQuest LLC" country="789 East Eisenhower Parkway, Ann Arbor, MI, USA">
        <title>Comparative Genomics and Chromosome Evolution.</title>
        <authorList>
            <person name="Mudd A.B."/>
        </authorList>
    </citation>
    <scope>NUCLEOTIDE SEQUENCE</scope>
    <source>
        <strain evidence="10">HN-11 Male</strain>
        <tissue evidence="10">Kidney and liver</tissue>
    </source>
</reference>
<dbReference type="Gene3D" id="2.60.40.1930">
    <property type="match status" value="2"/>
</dbReference>
<keyword evidence="5" id="KW-0732">Signal</keyword>
<dbReference type="SMART" id="SM01359">
    <property type="entry name" value="A2M_N_2"/>
    <property type="match status" value="1"/>
</dbReference>
<comment type="similarity">
    <text evidence="2">Belongs to the protease inhibitor I39 (alpha-2-macroglobulin) family.</text>
</comment>
<keyword evidence="7" id="KW-0325">Glycoprotein</keyword>
<dbReference type="InterPro" id="IPR014756">
    <property type="entry name" value="Ig_E-set"/>
</dbReference>
<dbReference type="SMART" id="SM01360">
    <property type="entry name" value="A2M"/>
    <property type="match status" value="1"/>
</dbReference>
<dbReference type="InterPro" id="IPR013783">
    <property type="entry name" value="Ig-like_fold"/>
</dbReference>
<protein>
    <recommendedName>
        <fullName evidence="12">Alpha-2-macroglobulin</fullName>
    </recommendedName>
</protein>
<dbReference type="InterPro" id="IPR002890">
    <property type="entry name" value="MG2"/>
</dbReference>
<dbReference type="PANTHER" id="PTHR11412">
    <property type="entry name" value="MACROGLOBULIN / COMPLEMENT"/>
    <property type="match status" value="1"/>
</dbReference>
<evidence type="ECO:0000313" key="11">
    <source>
        <dbReference type="Proteomes" id="UP000770717"/>
    </source>
</evidence>